<dbReference type="Pfam" id="PF03775">
    <property type="entry name" value="MinC_C"/>
    <property type="match status" value="1"/>
</dbReference>
<dbReference type="Pfam" id="PF22642">
    <property type="entry name" value="MinC_N_1"/>
    <property type="match status" value="1"/>
</dbReference>
<feature type="domain" description="Septum formation inhibitor MinC C-terminal" evidence="7">
    <location>
        <begin position="123"/>
        <end position="211"/>
    </location>
</feature>
<comment type="subunit">
    <text evidence="5 6">Interacts with MinD and FtsZ.</text>
</comment>
<feature type="domain" description="Septum site-determining protein MinC N-terminal" evidence="8">
    <location>
        <begin position="22"/>
        <end position="99"/>
    </location>
</feature>
<evidence type="ECO:0000256" key="1">
    <source>
        <dbReference type="ARBA" id="ARBA00006291"/>
    </source>
</evidence>
<dbReference type="SUPFAM" id="SSF63848">
    <property type="entry name" value="Cell-division inhibitor MinC, C-terminal domain"/>
    <property type="match status" value="1"/>
</dbReference>
<keyword evidence="3 6" id="KW-0717">Septation</keyword>
<dbReference type="Gene3D" id="3.30.160.540">
    <property type="match status" value="1"/>
</dbReference>
<sequence length="241" mass="26695">MRATKVSEAEVNTTMVSKKQNVTIKGTKEGLIFILDDSCSYESLLEELAEKLSSKHYQQADGPDVSVKVDMGYRYLQEHQQAELEDIISEGRNLAVDQFESRVLSKEESEKIRQDSQTVTLMRIIRSGQVLKINGDVLLIGDVNPGGTLIANGNIYVMGALRGIAHAGFEGNARSVISASLLAPSQLRIAEEIMHFESEKSNEQIMASAFLDEDNSFQLGRVQQLIQSHPELAKNETKLLV</sequence>
<gene>
    <name evidence="6 9" type="primary">minC</name>
    <name evidence="9" type="ORF">ACFFHM_02390</name>
</gene>
<evidence type="ECO:0000256" key="4">
    <source>
        <dbReference type="ARBA" id="ARBA00023306"/>
    </source>
</evidence>
<dbReference type="InterPro" id="IPR013033">
    <property type="entry name" value="MinC"/>
</dbReference>
<protein>
    <recommendedName>
        <fullName evidence="6">Probable septum site-determining protein MinC</fullName>
    </recommendedName>
</protein>
<evidence type="ECO:0000256" key="3">
    <source>
        <dbReference type="ARBA" id="ARBA00023210"/>
    </source>
</evidence>
<dbReference type="InterPro" id="IPR036145">
    <property type="entry name" value="MinC_C_sf"/>
</dbReference>
<evidence type="ECO:0000313" key="10">
    <source>
        <dbReference type="Proteomes" id="UP001589838"/>
    </source>
</evidence>
<dbReference type="EMBL" id="JBHLUX010000005">
    <property type="protein sequence ID" value="MFC0469417.1"/>
    <property type="molecule type" value="Genomic_DNA"/>
</dbReference>
<dbReference type="InterPro" id="IPR005526">
    <property type="entry name" value="Septum_form_inhib_MinC_C"/>
</dbReference>
<evidence type="ECO:0000259" key="8">
    <source>
        <dbReference type="Pfam" id="PF22642"/>
    </source>
</evidence>
<dbReference type="PANTHER" id="PTHR34108">
    <property type="entry name" value="SEPTUM SITE-DETERMINING PROTEIN MINC"/>
    <property type="match status" value="1"/>
</dbReference>
<dbReference type="Proteomes" id="UP001589838">
    <property type="component" value="Unassembled WGS sequence"/>
</dbReference>
<keyword evidence="4 6" id="KW-0131">Cell cycle</keyword>
<accession>A0ABV6K7Y0</accession>
<evidence type="ECO:0000256" key="2">
    <source>
        <dbReference type="ARBA" id="ARBA00022618"/>
    </source>
</evidence>
<dbReference type="Gene3D" id="2.160.20.70">
    <property type="match status" value="1"/>
</dbReference>
<reference evidence="9 10" key="1">
    <citation type="submission" date="2024-09" db="EMBL/GenBank/DDBJ databases">
        <authorList>
            <person name="Sun Q."/>
            <person name="Mori K."/>
        </authorList>
    </citation>
    <scope>NUCLEOTIDE SEQUENCE [LARGE SCALE GENOMIC DNA]</scope>
    <source>
        <strain evidence="9 10">NCAIM B.02610</strain>
    </source>
</reference>
<dbReference type="InterPro" id="IPR016098">
    <property type="entry name" value="CAP/MinC_C"/>
</dbReference>
<name>A0ABV6K7Y0_9BACI</name>
<evidence type="ECO:0000256" key="5">
    <source>
        <dbReference type="ARBA" id="ARBA00046874"/>
    </source>
</evidence>
<comment type="similarity">
    <text evidence="1 6">Belongs to the MinC family.</text>
</comment>
<evidence type="ECO:0000256" key="6">
    <source>
        <dbReference type="HAMAP-Rule" id="MF_00267"/>
    </source>
</evidence>
<comment type="function">
    <text evidence="6">Cell division inhibitor that blocks the formation of polar Z ring septums. Rapidly oscillates between the poles of the cell to destabilize FtsZ filaments that have formed before they mature into polar Z rings. Prevents FtsZ polymerization.</text>
</comment>
<organism evidence="9 10">
    <name type="scientific">Halalkalibacter kiskunsagensis</name>
    <dbReference type="NCBI Taxonomy" id="1548599"/>
    <lineage>
        <taxon>Bacteria</taxon>
        <taxon>Bacillati</taxon>
        <taxon>Bacillota</taxon>
        <taxon>Bacilli</taxon>
        <taxon>Bacillales</taxon>
        <taxon>Bacillaceae</taxon>
        <taxon>Halalkalibacter</taxon>
    </lineage>
</organism>
<keyword evidence="10" id="KW-1185">Reference proteome</keyword>
<keyword evidence="2 6" id="KW-0132">Cell division</keyword>
<dbReference type="HAMAP" id="MF_00267">
    <property type="entry name" value="MinC"/>
    <property type="match status" value="1"/>
</dbReference>
<dbReference type="InterPro" id="IPR055219">
    <property type="entry name" value="MinC_N_1"/>
</dbReference>
<proteinExistence type="inferred from homology"/>
<dbReference type="NCBIfam" id="TIGR01222">
    <property type="entry name" value="minC"/>
    <property type="match status" value="1"/>
</dbReference>
<dbReference type="RefSeq" id="WP_335959420.1">
    <property type="nucleotide sequence ID" value="NZ_JAXBLX010000005.1"/>
</dbReference>
<dbReference type="PANTHER" id="PTHR34108:SF1">
    <property type="entry name" value="SEPTUM SITE-DETERMINING PROTEIN MINC"/>
    <property type="match status" value="1"/>
</dbReference>
<evidence type="ECO:0000259" key="7">
    <source>
        <dbReference type="Pfam" id="PF03775"/>
    </source>
</evidence>
<evidence type="ECO:0000313" key="9">
    <source>
        <dbReference type="EMBL" id="MFC0469417.1"/>
    </source>
</evidence>
<comment type="caution">
    <text evidence="9">The sequence shown here is derived from an EMBL/GenBank/DDBJ whole genome shotgun (WGS) entry which is preliminary data.</text>
</comment>